<dbReference type="EMBL" id="MCFD01000042">
    <property type="protein sequence ID" value="ORX65164.1"/>
    <property type="molecule type" value="Genomic_DNA"/>
</dbReference>
<feature type="compositionally biased region" description="Basic and acidic residues" evidence="1">
    <location>
        <begin position="157"/>
        <end position="168"/>
    </location>
</feature>
<gene>
    <name evidence="2" type="ORF">DL89DRAFT_131435</name>
</gene>
<feature type="region of interest" description="Disordered" evidence="1">
    <location>
        <begin position="1"/>
        <end position="69"/>
    </location>
</feature>
<sequence length="176" mass="20016">MYARTKVPQLKSRKLPTRKELASQKSSVEHQTCHRPACTARSIKRWPLHTSKTSTKKGDEKRGGEGRKMYRDIKSSNINWEEKKAEKRTETTGIQGGRPKKDGHIRQVLFDTWSIFSFTPFAPPSCPPCFRRRRNPASAAPSCRNCGKLCEGGGGRTRPEGVMRQGDRPRHHLFSI</sequence>
<dbReference type="RefSeq" id="XP_040739496.1">
    <property type="nucleotide sequence ID" value="XM_040883323.1"/>
</dbReference>
<feature type="compositionally biased region" description="Basic and acidic residues" evidence="1">
    <location>
        <begin position="56"/>
        <end position="69"/>
    </location>
</feature>
<dbReference type="Proteomes" id="UP000193922">
    <property type="component" value="Unassembled WGS sequence"/>
</dbReference>
<organism evidence="2 3">
    <name type="scientific">Linderina pennispora</name>
    <dbReference type="NCBI Taxonomy" id="61395"/>
    <lineage>
        <taxon>Eukaryota</taxon>
        <taxon>Fungi</taxon>
        <taxon>Fungi incertae sedis</taxon>
        <taxon>Zoopagomycota</taxon>
        <taxon>Kickxellomycotina</taxon>
        <taxon>Kickxellomycetes</taxon>
        <taxon>Kickxellales</taxon>
        <taxon>Kickxellaceae</taxon>
        <taxon>Linderina</taxon>
    </lineage>
</organism>
<name>A0A1Y1VWP0_9FUNG</name>
<keyword evidence="3" id="KW-1185">Reference proteome</keyword>
<accession>A0A1Y1VWP0</accession>
<dbReference type="GeneID" id="63799971"/>
<reference evidence="2 3" key="1">
    <citation type="submission" date="2016-07" db="EMBL/GenBank/DDBJ databases">
        <title>Pervasive Adenine N6-methylation of Active Genes in Fungi.</title>
        <authorList>
            <consortium name="DOE Joint Genome Institute"/>
            <person name="Mondo S.J."/>
            <person name="Dannebaum R.O."/>
            <person name="Kuo R.C."/>
            <person name="Labutti K."/>
            <person name="Haridas S."/>
            <person name="Kuo A."/>
            <person name="Salamov A."/>
            <person name="Ahrendt S.R."/>
            <person name="Lipzen A."/>
            <person name="Sullivan W."/>
            <person name="Andreopoulos W.B."/>
            <person name="Clum A."/>
            <person name="Lindquist E."/>
            <person name="Daum C."/>
            <person name="Ramamoorthy G.K."/>
            <person name="Gryganskyi A."/>
            <person name="Culley D."/>
            <person name="Magnuson J.K."/>
            <person name="James T.Y."/>
            <person name="O'Malley M.A."/>
            <person name="Stajich J.E."/>
            <person name="Spatafora J.W."/>
            <person name="Visel A."/>
            <person name="Grigoriev I.V."/>
        </authorList>
    </citation>
    <scope>NUCLEOTIDE SEQUENCE [LARGE SCALE GENOMIC DNA]</scope>
    <source>
        <strain evidence="2 3">ATCC 12442</strain>
    </source>
</reference>
<dbReference type="AlphaFoldDB" id="A0A1Y1VWP0"/>
<evidence type="ECO:0000313" key="3">
    <source>
        <dbReference type="Proteomes" id="UP000193922"/>
    </source>
</evidence>
<evidence type="ECO:0000256" key="1">
    <source>
        <dbReference type="SAM" id="MobiDB-lite"/>
    </source>
</evidence>
<proteinExistence type="predicted"/>
<feature type="region of interest" description="Disordered" evidence="1">
    <location>
        <begin position="83"/>
        <end position="102"/>
    </location>
</feature>
<comment type="caution">
    <text evidence="2">The sequence shown here is derived from an EMBL/GenBank/DDBJ whole genome shotgun (WGS) entry which is preliminary data.</text>
</comment>
<feature type="compositionally biased region" description="Basic and acidic residues" evidence="1">
    <location>
        <begin position="17"/>
        <end position="32"/>
    </location>
</feature>
<protein>
    <submittedName>
        <fullName evidence="2">Uncharacterized protein</fullName>
    </submittedName>
</protein>
<feature type="region of interest" description="Disordered" evidence="1">
    <location>
        <begin position="154"/>
        <end position="176"/>
    </location>
</feature>
<evidence type="ECO:0000313" key="2">
    <source>
        <dbReference type="EMBL" id="ORX65164.1"/>
    </source>
</evidence>